<gene>
    <name evidence="2" type="ORF">PGLA2088_LOCUS30592</name>
</gene>
<comment type="caution">
    <text evidence="2">The sequence shown here is derived from an EMBL/GenBank/DDBJ whole genome shotgun (WGS) entry which is preliminary data.</text>
</comment>
<protein>
    <submittedName>
        <fullName evidence="2">Uncharacterized protein</fullName>
    </submittedName>
</protein>
<organism evidence="2 3">
    <name type="scientific">Polarella glacialis</name>
    <name type="common">Dinoflagellate</name>
    <dbReference type="NCBI Taxonomy" id="89957"/>
    <lineage>
        <taxon>Eukaryota</taxon>
        <taxon>Sar</taxon>
        <taxon>Alveolata</taxon>
        <taxon>Dinophyceae</taxon>
        <taxon>Suessiales</taxon>
        <taxon>Suessiaceae</taxon>
        <taxon>Polarella</taxon>
    </lineage>
</organism>
<evidence type="ECO:0000313" key="3">
    <source>
        <dbReference type="Proteomes" id="UP000626109"/>
    </source>
</evidence>
<sequence>MSLSVGHAPTQVHMAATDALSRLFSEHAPTVDGADDEEEEAGVAEEAKSAATRATDWELRSDAGRWAASRGNKRAGGRAADDPPWKVRWGR</sequence>
<reference evidence="2" key="1">
    <citation type="submission" date="2021-02" db="EMBL/GenBank/DDBJ databases">
        <authorList>
            <person name="Dougan E. K."/>
            <person name="Rhodes N."/>
            <person name="Thang M."/>
            <person name="Chan C."/>
        </authorList>
    </citation>
    <scope>NUCLEOTIDE SEQUENCE</scope>
</reference>
<feature type="region of interest" description="Disordered" evidence="1">
    <location>
        <begin position="25"/>
        <end position="91"/>
    </location>
</feature>
<evidence type="ECO:0000256" key="1">
    <source>
        <dbReference type="SAM" id="MobiDB-lite"/>
    </source>
</evidence>
<name>A0A813K653_POLGL</name>
<dbReference type="AlphaFoldDB" id="A0A813K653"/>
<dbReference type="Proteomes" id="UP000626109">
    <property type="component" value="Unassembled WGS sequence"/>
</dbReference>
<accession>A0A813K653</accession>
<feature type="compositionally biased region" description="Acidic residues" evidence="1">
    <location>
        <begin position="33"/>
        <end position="43"/>
    </location>
</feature>
<proteinExistence type="predicted"/>
<evidence type="ECO:0000313" key="2">
    <source>
        <dbReference type="EMBL" id="CAE8698153.1"/>
    </source>
</evidence>
<dbReference type="EMBL" id="CAJNNW010028886">
    <property type="protein sequence ID" value="CAE8698153.1"/>
    <property type="molecule type" value="Genomic_DNA"/>
</dbReference>